<name>A0A6I8MIH2_9CORY</name>
<dbReference type="AlphaFoldDB" id="A0A6I8MIH2"/>
<keyword evidence="2" id="KW-1003">Cell membrane</keyword>
<dbReference type="KEGG" id="crf:FRC0190_01843"/>
<evidence type="ECO:0000256" key="10">
    <source>
        <dbReference type="ARBA" id="ARBA00023315"/>
    </source>
</evidence>
<keyword evidence="11 13" id="KW-0961">Cell wall biogenesis/degradation</keyword>
<keyword evidence="7" id="KW-0472">Membrane</keyword>
<dbReference type="Pfam" id="PF03734">
    <property type="entry name" value="YkuD"/>
    <property type="match status" value="1"/>
</dbReference>
<keyword evidence="4" id="KW-0732">Signal</keyword>
<evidence type="ECO:0000313" key="16">
    <source>
        <dbReference type="Proteomes" id="UP000423525"/>
    </source>
</evidence>
<dbReference type="PANTHER" id="PTHR30582:SF2">
    <property type="entry name" value="L,D-TRANSPEPTIDASE YCIB-RELATED"/>
    <property type="match status" value="1"/>
</dbReference>
<dbReference type="RefSeq" id="WP_155873794.1">
    <property type="nucleotide sequence ID" value="NZ_CP168248.1"/>
</dbReference>
<evidence type="ECO:0000256" key="5">
    <source>
        <dbReference type="ARBA" id="ARBA00022960"/>
    </source>
</evidence>
<dbReference type="PROSITE" id="PS52029">
    <property type="entry name" value="LD_TPASE"/>
    <property type="match status" value="1"/>
</dbReference>
<dbReference type="Pfam" id="PF17964">
    <property type="entry name" value="Big_10"/>
    <property type="match status" value="1"/>
</dbReference>
<feature type="domain" description="L,D-TPase catalytic" evidence="14">
    <location>
        <begin position="263"/>
        <end position="387"/>
    </location>
</feature>
<dbReference type="Gene3D" id="2.60.40.3780">
    <property type="match status" value="1"/>
</dbReference>
<comment type="pathway">
    <text evidence="12">Glycan biosynthesis.</text>
</comment>
<dbReference type="SUPFAM" id="SSF141523">
    <property type="entry name" value="L,D-transpeptidase catalytic domain-like"/>
    <property type="match status" value="1"/>
</dbReference>
<proteinExistence type="predicted"/>
<dbReference type="GO" id="GO:0005576">
    <property type="term" value="C:extracellular region"/>
    <property type="evidence" value="ECO:0007669"/>
    <property type="project" value="TreeGrafter"/>
</dbReference>
<dbReference type="InterPro" id="IPR050979">
    <property type="entry name" value="LD-transpeptidase"/>
</dbReference>
<evidence type="ECO:0000256" key="13">
    <source>
        <dbReference type="PROSITE-ProRule" id="PRU01373"/>
    </source>
</evidence>
<keyword evidence="3" id="KW-0808">Transferase</keyword>
<dbReference type="GO" id="GO:0018104">
    <property type="term" value="P:peptidoglycan-protein cross-linking"/>
    <property type="evidence" value="ECO:0007669"/>
    <property type="project" value="TreeGrafter"/>
</dbReference>
<dbReference type="GO" id="GO:0008360">
    <property type="term" value="P:regulation of cell shape"/>
    <property type="evidence" value="ECO:0007669"/>
    <property type="project" value="UniProtKB-UniRule"/>
</dbReference>
<evidence type="ECO:0000256" key="12">
    <source>
        <dbReference type="ARBA" id="ARBA00060592"/>
    </source>
</evidence>
<evidence type="ECO:0000259" key="14">
    <source>
        <dbReference type="PROSITE" id="PS52029"/>
    </source>
</evidence>
<comment type="pathway">
    <text evidence="1 13">Cell wall biogenesis; peptidoglycan biosynthesis.</text>
</comment>
<dbReference type="FunFam" id="2.40.440.10:FF:000005">
    <property type="entry name" value="L,D-transpeptidase 2"/>
    <property type="match status" value="1"/>
</dbReference>
<dbReference type="Gene3D" id="2.60.40.3710">
    <property type="match status" value="1"/>
</dbReference>
<evidence type="ECO:0000256" key="3">
    <source>
        <dbReference type="ARBA" id="ARBA00022679"/>
    </source>
</evidence>
<dbReference type="InterPro" id="IPR041280">
    <property type="entry name" value="Big_10"/>
</dbReference>
<gene>
    <name evidence="15" type="ORF">FRC0190_01843</name>
</gene>
<keyword evidence="6 13" id="KW-0573">Peptidoglycan synthesis</keyword>
<keyword evidence="10" id="KW-0012">Acyltransferase</keyword>
<evidence type="ECO:0000256" key="1">
    <source>
        <dbReference type="ARBA" id="ARBA00004752"/>
    </source>
</evidence>
<evidence type="ECO:0000256" key="7">
    <source>
        <dbReference type="ARBA" id="ARBA00023136"/>
    </source>
</evidence>
<dbReference type="InterPro" id="IPR005490">
    <property type="entry name" value="LD_TPept_cat_dom"/>
</dbReference>
<evidence type="ECO:0000313" key="15">
    <source>
        <dbReference type="EMBL" id="VZH85912.1"/>
    </source>
</evidence>
<evidence type="ECO:0000256" key="9">
    <source>
        <dbReference type="ARBA" id="ARBA00023288"/>
    </source>
</evidence>
<dbReference type="UniPathway" id="UPA00219"/>
<dbReference type="GO" id="GO:0071972">
    <property type="term" value="F:peptidoglycan L,D-transpeptidase activity"/>
    <property type="evidence" value="ECO:0007669"/>
    <property type="project" value="TreeGrafter"/>
</dbReference>
<dbReference type="Gene3D" id="2.40.440.10">
    <property type="entry name" value="L,D-transpeptidase catalytic domain-like"/>
    <property type="match status" value="1"/>
</dbReference>
<keyword evidence="5 13" id="KW-0133">Cell shape</keyword>
<keyword evidence="8" id="KW-0564">Palmitate</keyword>
<dbReference type="EMBL" id="LR738855">
    <property type="protein sequence ID" value="VZH85912.1"/>
    <property type="molecule type" value="Genomic_DNA"/>
</dbReference>
<accession>A0A6I8MIH2</accession>
<keyword evidence="9" id="KW-0449">Lipoprotein</keyword>
<evidence type="ECO:0000256" key="4">
    <source>
        <dbReference type="ARBA" id="ARBA00022729"/>
    </source>
</evidence>
<reference evidence="15 16" key="1">
    <citation type="submission" date="2019-11" db="EMBL/GenBank/DDBJ databases">
        <authorList>
            <person name="Brisse S."/>
        </authorList>
    </citation>
    <scope>NUCLEOTIDE SEQUENCE [LARGE SCALE GENOMIC DNA]</scope>
    <source>
        <strain evidence="15">FRC0190</strain>
    </source>
</reference>
<evidence type="ECO:0000256" key="2">
    <source>
        <dbReference type="ARBA" id="ARBA00022475"/>
    </source>
</evidence>
<evidence type="ECO:0000256" key="6">
    <source>
        <dbReference type="ARBA" id="ARBA00022984"/>
    </source>
</evidence>
<evidence type="ECO:0000256" key="8">
    <source>
        <dbReference type="ARBA" id="ARBA00023139"/>
    </source>
</evidence>
<dbReference type="GO" id="GO:0016746">
    <property type="term" value="F:acyltransferase activity"/>
    <property type="evidence" value="ECO:0007669"/>
    <property type="project" value="UniProtKB-KW"/>
</dbReference>
<sequence>MAVEHRMETCCLRGICAVKRLSNKRRGTVVSKRCYVRMVALVAGLALGVTGCTIDSASPEKEQAASTTVEKKPAPVVSVSDGASKVNPADPVVVKSLGEGLSDVTMTNENGKIVEGEMATDARSWRTTEPLGYSRSYTVEATDRNGEKTTTEFTTVVPDGQAFASLAPLDGATVGVAQVIALRFDYAINDRKAVEDAVKITTEPAVEGAFFWISPYEVRWRPEHFWKPGTQVTVKADLYGKDLGNGIYGDNDNSATFAIGDRVEAVADDATKTMVIYKNGEQVNSMPVSMGANKWPTPNGIYTIGDKNPSLIMDSESYGLAHNDGGYRTEVKFATQMSYSGIYVHAAPWSVWAQGNSNTSHGCINVSTDNAAWFQNYVKRGDIVRVQNTIGGTLNGYDGLGDWNIDWDTWKAGNANG</sequence>
<dbReference type="InterPro" id="IPR038063">
    <property type="entry name" value="Transpep_catalytic_dom"/>
</dbReference>
<evidence type="ECO:0000256" key="11">
    <source>
        <dbReference type="ARBA" id="ARBA00023316"/>
    </source>
</evidence>
<dbReference type="CDD" id="cd13432">
    <property type="entry name" value="LDT_IgD_like_2"/>
    <property type="match status" value="1"/>
</dbReference>
<organism evidence="15 16">
    <name type="scientific">Corynebacterium rouxii</name>
    <dbReference type="NCBI Taxonomy" id="2719119"/>
    <lineage>
        <taxon>Bacteria</taxon>
        <taxon>Bacillati</taxon>
        <taxon>Actinomycetota</taxon>
        <taxon>Actinomycetes</taxon>
        <taxon>Mycobacteriales</taxon>
        <taxon>Corynebacteriaceae</taxon>
        <taxon>Corynebacterium</taxon>
    </lineage>
</organism>
<dbReference type="GO" id="GO:0071555">
    <property type="term" value="P:cell wall organization"/>
    <property type="evidence" value="ECO:0007669"/>
    <property type="project" value="UniProtKB-UniRule"/>
</dbReference>
<dbReference type="CDD" id="cd16913">
    <property type="entry name" value="YkuD_like"/>
    <property type="match status" value="1"/>
</dbReference>
<feature type="active site" description="Proton donor/acceptor" evidence="13">
    <location>
        <position position="345"/>
    </location>
</feature>
<dbReference type="Proteomes" id="UP000423525">
    <property type="component" value="Chromosome"/>
</dbReference>
<dbReference type="PANTHER" id="PTHR30582">
    <property type="entry name" value="L,D-TRANSPEPTIDASE"/>
    <property type="match status" value="1"/>
</dbReference>
<feature type="active site" description="Nucleophile" evidence="13">
    <location>
        <position position="363"/>
    </location>
</feature>
<protein>
    <submittedName>
        <fullName evidence="15">Transpeptidase</fullName>
    </submittedName>
</protein>